<name>A0A385E6Y7_9CAUD</name>
<evidence type="ECO:0000313" key="2">
    <source>
        <dbReference type="Proteomes" id="UP000263435"/>
    </source>
</evidence>
<protein>
    <submittedName>
        <fullName evidence="1">D5 protein</fullName>
    </submittedName>
</protein>
<dbReference type="RefSeq" id="YP_009808557.1">
    <property type="nucleotide sequence ID" value="NC_048041.1"/>
</dbReference>
<dbReference type="Proteomes" id="UP000263435">
    <property type="component" value="Segment"/>
</dbReference>
<proteinExistence type="predicted"/>
<organism evidence="1 2">
    <name type="scientific">Vibrio phage vB_VpS_PG07</name>
    <dbReference type="NCBI Taxonomy" id="2301664"/>
    <lineage>
        <taxon>Viruses</taxon>
        <taxon>Duplodnaviria</taxon>
        <taxon>Heunggongvirae</taxon>
        <taxon>Uroviricota</taxon>
        <taxon>Caudoviricetes</taxon>
        <taxon>Demerecviridae</taxon>
        <taxon>Pogseptimavirus</taxon>
        <taxon>Pogseptimavirus PG07</taxon>
    </lineage>
</organism>
<sequence length="245" mass="26196">MAKFTWTEDNVKALEAAVAGVDEVSQDQLKEIAEQLGTSARSVGSKLRKMEYSVQLATEAGKPKWTEDEEAVLVDFLNANAGNLTYSEIAAAVLDGKFSTKQVQGKILSLQLTEHVKPTEKAAPVRSYSVDEEAKIVDLVSGGASMEAVAEAMGRPLNSVRGKCLSLQKEGRISEMPKQETSSAKAKEDILEGLDVANMTVAEIAAAVDRTERGIKATLTRRGISCADHDGAKRAAKIASQKSAE</sequence>
<dbReference type="GeneID" id="54999460"/>
<evidence type="ECO:0000313" key="1">
    <source>
        <dbReference type="EMBL" id="AXQ66735.1"/>
    </source>
</evidence>
<dbReference type="KEGG" id="vg:54999460"/>
<dbReference type="EMBL" id="MH645904">
    <property type="protein sequence ID" value="AXQ66735.1"/>
    <property type="molecule type" value="Genomic_DNA"/>
</dbReference>
<reference evidence="1 2" key="1">
    <citation type="submission" date="2018-07" db="EMBL/GenBank/DDBJ databases">
        <title>Sequencing of PG07.</title>
        <authorList>
            <person name="Ding T."/>
        </authorList>
    </citation>
    <scope>NUCLEOTIDE SEQUENCE [LARGE SCALE GENOMIC DNA]</scope>
</reference>
<accession>A0A385E6Y7</accession>
<keyword evidence="2" id="KW-1185">Reference proteome</keyword>